<dbReference type="InterPro" id="IPR011681">
    <property type="entry name" value="GcrA"/>
</dbReference>
<dbReference type="EMBL" id="UINC01065418">
    <property type="protein sequence ID" value="SVB95064.1"/>
    <property type="molecule type" value="Genomic_DNA"/>
</dbReference>
<proteinExistence type="predicted"/>
<reference evidence="1" key="1">
    <citation type="submission" date="2018-05" db="EMBL/GenBank/DDBJ databases">
        <authorList>
            <person name="Lanie J.A."/>
            <person name="Ng W.-L."/>
            <person name="Kazmierczak K.M."/>
            <person name="Andrzejewski T.M."/>
            <person name="Davidsen T.M."/>
            <person name="Wayne K.J."/>
            <person name="Tettelin H."/>
            <person name="Glass J.I."/>
            <person name="Rusch D."/>
            <person name="Podicherti R."/>
            <person name="Tsui H.-C.T."/>
            <person name="Winkler M.E."/>
        </authorList>
    </citation>
    <scope>NUCLEOTIDE SEQUENCE</scope>
</reference>
<gene>
    <name evidence="1" type="ORF">METZ01_LOCUS247918</name>
</gene>
<accession>A0A382I5T5</accession>
<organism evidence="1">
    <name type="scientific">marine metagenome</name>
    <dbReference type="NCBI Taxonomy" id="408172"/>
    <lineage>
        <taxon>unclassified sequences</taxon>
        <taxon>metagenomes</taxon>
        <taxon>ecological metagenomes</taxon>
    </lineage>
</organism>
<dbReference type="Pfam" id="PF07750">
    <property type="entry name" value="GcrA"/>
    <property type="match status" value="1"/>
</dbReference>
<dbReference type="AlphaFoldDB" id="A0A382I5T5"/>
<name>A0A382I5T5_9ZZZZ</name>
<evidence type="ECO:0000313" key="1">
    <source>
        <dbReference type="EMBL" id="SVB95064.1"/>
    </source>
</evidence>
<protein>
    <submittedName>
        <fullName evidence="1">Uncharacterized protein</fullName>
    </submittedName>
</protein>
<sequence length="74" mass="8694">MSIIKNYFKQNKVTHTFSSCQWPIGDPQEKDFHFCDASIAVGKPYCQQHCEVAYIDEKELKKEKMAQRQRRIAA</sequence>